<dbReference type="Proteomes" id="UP001620626">
    <property type="component" value="Unassembled WGS sequence"/>
</dbReference>
<proteinExistence type="predicted"/>
<reference evidence="2 3" key="1">
    <citation type="submission" date="2024-10" db="EMBL/GenBank/DDBJ databases">
        <authorList>
            <person name="Kim D."/>
        </authorList>
    </citation>
    <scope>NUCLEOTIDE SEQUENCE [LARGE SCALE GENOMIC DNA]</scope>
    <source>
        <strain evidence="2">BH-2024</strain>
    </source>
</reference>
<keyword evidence="3" id="KW-1185">Reference proteome</keyword>
<feature type="compositionally biased region" description="Low complexity" evidence="1">
    <location>
        <begin position="99"/>
        <end position="113"/>
    </location>
</feature>
<dbReference type="EMBL" id="JBICBT010000393">
    <property type="protein sequence ID" value="KAL3115211.1"/>
    <property type="molecule type" value="Genomic_DNA"/>
</dbReference>
<comment type="caution">
    <text evidence="2">The sequence shown here is derived from an EMBL/GenBank/DDBJ whole genome shotgun (WGS) entry which is preliminary data.</text>
</comment>
<accession>A0ABD2LJE0</accession>
<feature type="compositionally biased region" description="Polar residues" evidence="1">
    <location>
        <begin position="114"/>
        <end position="126"/>
    </location>
</feature>
<evidence type="ECO:0000313" key="3">
    <source>
        <dbReference type="Proteomes" id="UP001620626"/>
    </source>
</evidence>
<organism evidence="2 3">
    <name type="scientific">Heterodera trifolii</name>
    <dbReference type="NCBI Taxonomy" id="157864"/>
    <lineage>
        <taxon>Eukaryota</taxon>
        <taxon>Metazoa</taxon>
        <taxon>Ecdysozoa</taxon>
        <taxon>Nematoda</taxon>
        <taxon>Chromadorea</taxon>
        <taxon>Rhabditida</taxon>
        <taxon>Tylenchina</taxon>
        <taxon>Tylenchomorpha</taxon>
        <taxon>Tylenchoidea</taxon>
        <taxon>Heteroderidae</taxon>
        <taxon>Heteroderinae</taxon>
        <taxon>Heterodera</taxon>
    </lineage>
</organism>
<name>A0ABD2LJE0_9BILA</name>
<evidence type="ECO:0000256" key="1">
    <source>
        <dbReference type="SAM" id="MobiDB-lite"/>
    </source>
</evidence>
<evidence type="ECO:0000313" key="2">
    <source>
        <dbReference type="EMBL" id="KAL3115211.1"/>
    </source>
</evidence>
<feature type="region of interest" description="Disordered" evidence="1">
    <location>
        <begin position="99"/>
        <end position="126"/>
    </location>
</feature>
<dbReference type="AlphaFoldDB" id="A0ABD2LJE0"/>
<sequence length="126" mass="14914">MYESLSDTEEVELKVKKVEEAKAKQESQKCCKMSDLEEDWKKVPQHEDEVSLGPEEEDEERILFPTPKGAELQNLSFWESCHNKLTINGLVNYHQRFNNPFNFQPQQRNTQQRSQKLNSQLKQQNM</sequence>
<protein>
    <submittedName>
        <fullName evidence="2">Uncharacterized protein</fullName>
    </submittedName>
</protein>
<gene>
    <name evidence="2" type="ORF">niasHT_016422</name>
</gene>